<accession>A0A2P2PUF0</accession>
<evidence type="ECO:0000313" key="1">
    <source>
        <dbReference type="EMBL" id="MBX58249.1"/>
    </source>
</evidence>
<organism evidence="1">
    <name type="scientific">Rhizophora mucronata</name>
    <name type="common">Asiatic mangrove</name>
    <dbReference type="NCBI Taxonomy" id="61149"/>
    <lineage>
        <taxon>Eukaryota</taxon>
        <taxon>Viridiplantae</taxon>
        <taxon>Streptophyta</taxon>
        <taxon>Embryophyta</taxon>
        <taxon>Tracheophyta</taxon>
        <taxon>Spermatophyta</taxon>
        <taxon>Magnoliopsida</taxon>
        <taxon>eudicotyledons</taxon>
        <taxon>Gunneridae</taxon>
        <taxon>Pentapetalae</taxon>
        <taxon>rosids</taxon>
        <taxon>fabids</taxon>
        <taxon>Malpighiales</taxon>
        <taxon>Rhizophoraceae</taxon>
        <taxon>Rhizophora</taxon>
    </lineage>
</organism>
<dbReference type="AlphaFoldDB" id="A0A2P2PUF0"/>
<sequence length="44" mass="5120">MLVWFTYVELVLVTVLFCFLSQSEQYIYFPMTLSDVLLSGVPLN</sequence>
<dbReference type="EMBL" id="GGEC01077765">
    <property type="protein sequence ID" value="MBX58249.1"/>
    <property type="molecule type" value="Transcribed_RNA"/>
</dbReference>
<proteinExistence type="predicted"/>
<reference evidence="1" key="1">
    <citation type="submission" date="2018-02" db="EMBL/GenBank/DDBJ databases">
        <title>Rhizophora mucronata_Transcriptome.</title>
        <authorList>
            <person name="Meera S.P."/>
            <person name="Sreeshan A."/>
            <person name="Augustine A."/>
        </authorList>
    </citation>
    <scope>NUCLEOTIDE SEQUENCE</scope>
    <source>
        <tissue evidence="1">Leaf</tissue>
    </source>
</reference>
<protein>
    <submittedName>
        <fullName evidence="1">Uncharacterized protein</fullName>
    </submittedName>
</protein>
<name>A0A2P2PUF0_RHIMU</name>